<feature type="domain" description="DUF7916" evidence="1">
    <location>
        <begin position="5"/>
        <end position="49"/>
    </location>
</feature>
<feature type="non-terminal residue" evidence="2">
    <location>
        <position position="50"/>
    </location>
</feature>
<accession>W1VLX3</accession>
<dbReference type="Pfam" id="PF25509">
    <property type="entry name" value="DUF7916"/>
    <property type="match status" value="1"/>
</dbReference>
<dbReference type="Proteomes" id="UP000018852">
    <property type="component" value="Unassembled WGS sequence"/>
</dbReference>
<dbReference type="EMBL" id="AZLV01000443">
    <property type="protein sequence ID" value="ETJ05785.1"/>
    <property type="molecule type" value="Genomic_DNA"/>
</dbReference>
<protein>
    <submittedName>
        <fullName evidence="2">PEP phosphonomutase family protein</fullName>
    </submittedName>
</protein>
<evidence type="ECO:0000313" key="2">
    <source>
        <dbReference type="EMBL" id="ETJ05785.1"/>
    </source>
</evidence>
<evidence type="ECO:0000313" key="3">
    <source>
        <dbReference type="Proteomes" id="UP000018852"/>
    </source>
</evidence>
<sequence>MTRLIDLPSSALPGLRGEELVRAIADSEGRAVAAETIVATGPLLDKVSNP</sequence>
<name>W1VLX3_9ACTO</name>
<dbReference type="AlphaFoldDB" id="W1VLX3"/>
<dbReference type="InterPro" id="IPR057238">
    <property type="entry name" value="DUF7916"/>
</dbReference>
<organism evidence="2 3">
    <name type="scientific">Actinomyces urogenitalis DORA_12</name>
    <dbReference type="NCBI Taxonomy" id="1403939"/>
    <lineage>
        <taxon>Bacteria</taxon>
        <taxon>Bacillati</taxon>
        <taxon>Actinomycetota</taxon>
        <taxon>Actinomycetes</taxon>
        <taxon>Actinomycetales</taxon>
        <taxon>Actinomycetaceae</taxon>
        <taxon>Actinomyces</taxon>
    </lineage>
</organism>
<proteinExistence type="predicted"/>
<reference evidence="2 3" key="1">
    <citation type="submission" date="2013-12" db="EMBL/GenBank/DDBJ databases">
        <title>A Varibaculum cambriense genome reconstructed from a premature infant gut community with otherwise low bacterial novelty that shifts toward anaerobic metabolism during the third week of life.</title>
        <authorList>
            <person name="Brown C.T."/>
            <person name="Sharon I."/>
            <person name="Thomas B.C."/>
            <person name="Castelle C.J."/>
            <person name="Morowitz M.J."/>
            <person name="Banfield J.F."/>
        </authorList>
    </citation>
    <scope>NUCLEOTIDE SEQUENCE [LARGE SCALE GENOMIC DNA]</scope>
    <source>
        <strain evidence="3">DORA_12</strain>
    </source>
</reference>
<evidence type="ECO:0000259" key="1">
    <source>
        <dbReference type="Pfam" id="PF25509"/>
    </source>
</evidence>
<comment type="caution">
    <text evidence="2">The sequence shown here is derived from an EMBL/GenBank/DDBJ whole genome shotgun (WGS) entry which is preliminary data.</text>
</comment>
<gene>
    <name evidence="2" type="ORF">Q605_AUC00443G0001</name>
</gene>